<dbReference type="AlphaFoldDB" id="A0AAE8MP68"/>
<dbReference type="Pfam" id="PF14420">
    <property type="entry name" value="Clr5"/>
    <property type="match status" value="1"/>
</dbReference>
<dbReference type="PANTHER" id="PTHR38788">
    <property type="entry name" value="CLR5 DOMAIN-CONTAINING PROTEIN"/>
    <property type="match status" value="1"/>
</dbReference>
<evidence type="ECO:0000259" key="2">
    <source>
        <dbReference type="Pfam" id="PF14420"/>
    </source>
</evidence>
<protein>
    <recommendedName>
        <fullName evidence="2">Clr5 domain-containing protein</fullName>
    </recommendedName>
</protein>
<feature type="domain" description="Clr5" evidence="2">
    <location>
        <begin position="17"/>
        <end position="69"/>
    </location>
</feature>
<proteinExistence type="predicted"/>
<evidence type="ECO:0000313" key="3">
    <source>
        <dbReference type="EMBL" id="SPN96801.1"/>
    </source>
</evidence>
<accession>A0AAE8MP68</accession>
<feature type="region of interest" description="Disordered" evidence="1">
    <location>
        <begin position="402"/>
        <end position="436"/>
    </location>
</feature>
<dbReference type="InterPro" id="IPR025676">
    <property type="entry name" value="Clr5_dom"/>
</dbReference>
<comment type="caution">
    <text evidence="3">The sequence shown here is derived from an EMBL/GenBank/DDBJ whole genome shotgun (WGS) entry which is preliminary data.</text>
</comment>
<gene>
    <name evidence="3" type="ORF">DNG_00321</name>
</gene>
<name>A0AAE8MP68_9PEZI</name>
<evidence type="ECO:0000313" key="4">
    <source>
        <dbReference type="Proteomes" id="UP001187682"/>
    </source>
</evidence>
<keyword evidence="4" id="KW-1185">Reference proteome</keyword>
<evidence type="ECO:0000256" key="1">
    <source>
        <dbReference type="SAM" id="MobiDB-lite"/>
    </source>
</evidence>
<dbReference type="Proteomes" id="UP001187682">
    <property type="component" value="Unassembled WGS sequence"/>
</dbReference>
<reference evidence="3" key="1">
    <citation type="submission" date="2018-03" db="EMBL/GenBank/DDBJ databases">
        <authorList>
            <person name="Guldener U."/>
        </authorList>
    </citation>
    <scope>NUCLEOTIDE SEQUENCE</scope>
</reference>
<organism evidence="3 4">
    <name type="scientific">Cephalotrichum gorgonifer</name>
    <dbReference type="NCBI Taxonomy" id="2041049"/>
    <lineage>
        <taxon>Eukaryota</taxon>
        <taxon>Fungi</taxon>
        <taxon>Dikarya</taxon>
        <taxon>Ascomycota</taxon>
        <taxon>Pezizomycotina</taxon>
        <taxon>Sordariomycetes</taxon>
        <taxon>Hypocreomycetidae</taxon>
        <taxon>Microascales</taxon>
        <taxon>Microascaceae</taxon>
        <taxon>Cephalotrichum</taxon>
    </lineage>
</organism>
<dbReference type="PANTHER" id="PTHR38788:SF3">
    <property type="entry name" value="CLR5 DOMAIN-CONTAINING PROTEIN"/>
    <property type="match status" value="1"/>
</dbReference>
<dbReference type="EMBL" id="ONZQ02000001">
    <property type="protein sequence ID" value="SPN96801.1"/>
    <property type="molecule type" value="Genomic_DNA"/>
</dbReference>
<sequence>MLEARQRPAPSEYHHTEAEWASVYPHIQRMYIQERRKLRYVMAQMEEKYGFKATSHMYKKRFTKWGLEKNVRLSRRDDREASSTAHSVTQRKYLIDLLTLMELGYRGADAQSLLFLNSIKSWSSAFFETTLHDSPCSDDPDFLIPPGGRPGEQPLDLEQLSFSFRLVAELLGRGHGIPAGRLARKSFLQVEKILDLEGPLVTWDLLEILYNIAYLGQTSLFAMLVRHISDLAKSRLPTTHPLIQILASLQDLMRRSPGDAFLAITTLIERGWLLNAGFIFSNVHSRFQLMYHRLIWDSYQLRLPPAAPRRMSDSFGAYRAENPDVVQVAADFEEMEAHRAERIMYATLSFSMHTGHAQRSQPPSNYEALRLGSIADLRRQSEMELVDQHMRLRVLMGLMKRGMPDSATRPSSTARDDGDDADGVDDTTPSFPKRAAPRYKKVPRLHVRVVAFMAKIALDTDIHLGIDKDVAIEKLRGILALREYGQGASDPQVVYEIWQLRDLLARGGRLDEAEEAAREASKRLDIYLADIPETL</sequence>